<dbReference type="InterPro" id="IPR000834">
    <property type="entry name" value="Peptidase_M14"/>
</dbReference>
<feature type="domain" description="Peptidase M14" evidence="1">
    <location>
        <begin position="19"/>
        <end position="116"/>
    </location>
</feature>
<evidence type="ECO:0000313" key="3">
    <source>
        <dbReference type="Proteomes" id="UP001596066"/>
    </source>
</evidence>
<organism evidence="2 3">
    <name type="scientific">Kitasatospora cinereorecta</name>
    <dbReference type="NCBI Taxonomy" id="285560"/>
    <lineage>
        <taxon>Bacteria</taxon>
        <taxon>Bacillati</taxon>
        <taxon>Actinomycetota</taxon>
        <taxon>Actinomycetes</taxon>
        <taxon>Kitasatosporales</taxon>
        <taxon>Streptomycetaceae</taxon>
        <taxon>Kitasatospora</taxon>
    </lineage>
</organism>
<sequence>MARAGLRYTGAGRAEAVAAWLAASAPGLCRVRRVGRSREGRPLTLLSVGRGGRQVLVVAGPHPNEPVGTATALHLARRAARRADPGLTWHFLLCLDPDGAALTAGWLTGPPSARRHFRHFYRPAVEGQPEWLPIAGADSSSETAALVGLIDELRPDLQCSLHGVDAGGAFAQLTDALPGFGPAFARAAARTGIPLEVASHDAYFWPSPGPGVYLMPPPQAPAGFGAIEEADSTWAYAWRYGGVTAVLEVPMWAVPAVADRRPHPAPGTAVRAAARRLVAGCERLAAEVPEGVDGGPLRRAAEWYLEVSPRLAADWLAEPVQGASVARVTGIELHAVRAPLRIAALLARLGAGPRAAHAVAEGCRELRRFGARRVPVDRQVALQAAAVRAAVAALT</sequence>
<dbReference type="Proteomes" id="UP001596066">
    <property type="component" value="Unassembled WGS sequence"/>
</dbReference>
<reference evidence="3" key="1">
    <citation type="journal article" date="2019" name="Int. J. Syst. Evol. Microbiol.">
        <title>The Global Catalogue of Microorganisms (GCM) 10K type strain sequencing project: providing services to taxonomists for standard genome sequencing and annotation.</title>
        <authorList>
            <consortium name="The Broad Institute Genomics Platform"/>
            <consortium name="The Broad Institute Genome Sequencing Center for Infectious Disease"/>
            <person name="Wu L."/>
            <person name="Ma J."/>
        </authorList>
    </citation>
    <scope>NUCLEOTIDE SEQUENCE [LARGE SCALE GENOMIC DNA]</scope>
    <source>
        <strain evidence="3">CGMCC 4.1622</strain>
    </source>
</reference>
<dbReference type="SUPFAM" id="SSF53187">
    <property type="entry name" value="Zn-dependent exopeptidases"/>
    <property type="match status" value="1"/>
</dbReference>
<evidence type="ECO:0000313" key="2">
    <source>
        <dbReference type="EMBL" id="MFC5644198.1"/>
    </source>
</evidence>
<dbReference type="RefSeq" id="WP_346141850.1">
    <property type="nucleotide sequence ID" value="NZ_BAAAUA010000007.1"/>
</dbReference>
<dbReference type="GO" id="GO:0004180">
    <property type="term" value="F:carboxypeptidase activity"/>
    <property type="evidence" value="ECO:0007669"/>
    <property type="project" value="UniProtKB-KW"/>
</dbReference>
<name>A0ABW0VFM6_9ACTN</name>
<evidence type="ECO:0000259" key="1">
    <source>
        <dbReference type="Pfam" id="PF00246"/>
    </source>
</evidence>
<gene>
    <name evidence="2" type="ORF">ACFPZF_22915</name>
</gene>
<dbReference type="Gene3D" id="3.40.630.10">
    <property type="entry name" value="Zn peptidases"/>
    <property type="match status" value="1"/>
</dbReference>
<dbReference type="Pfam" id="PF00246">
    <property type="entry name" value="Peptidase_M14"/>
    <property type="match status" value="1"/>
</dbReference>
<keyword evidence="2" id="KW-0645">Protease</keyword>
<accession>A0ABW0VFM6</accession>
<proteinExistence type="predicted"/>
<comment type="caution">
    <text evidence="2">The sequence shown here is derived from an EMBL/GenBank/DDBJ whole genome shotgun (WGS) entry which is preliminary data.</text>
</comment>
<keyword evidence="3" id="KW-1185">Reference proteome</keyword>
<keyword evidence="2" id="KW-0121">Carboxypeptidase</keyword>
<protein>
    <submittedName>
        <fullName evidence="2">M14 family zinc carboxypeptidase</fullName>
    </submittedName>
</protein>
<keyword evidence="2" id="KW-0378">Hydrolase</keyword>
<dbReference type="EMBL" id="JBHSOC010000043">
    <property type="protein sequence ID" value="MFC5644198.1"/>
    <property type="molecule type" value="Genomic_DNA"/>
</dbReference>